<dbReference type="GO" id="GO:0006777">
    <property type="term" value="P:Mo-molybdopterin cofactor biosynthetic process"/>
    <property type="evidence" value="ECO:0007669"/>
    <property type="project" value="InterPro"/>
</dbReference>
<dbReference type="CDD" id="cd03116">
    <property type="entry name" value="MobB"/>
    <property type="match status" value="1"/>
</dbReference>
<organism evidence="2 3">
    <name type="scientific">Aquitalea magnusonii</name>
    <dbReference type="NCBI Taxonomy" id="332411"/>
    <lineage>
        <taxon>Bacteria</taxon>
        <taxon>Pseudomonadati</taxon>
        <taxon>Pseudomonadota</taxon>
        <taxon>Betaproteobacteria</taxon>
        <taxon>Neisseriales</taxon>
        <taxon>Chromobacteriaceae</taxon>
        <taxon>Aquitalea</taxon>
    </lineage>
</organism>
<dbReference type="InterPro" id="IPR027417">
    <property type="entry name" value="P-loop_NTPase"/>
</dbReference>
<dbReference type="Proteomes" id="UP000198290">
    <property type="component" value="Chromosome"/>
</dbReference>
<protein>
    <submittedName>
        <fullName evidence="2">Molybdopterin-guanine dinucleotide biosynthesis protein MobB</fullName>
    </submittedName>
</protein>
<reference evidence="2 3" key="2">
    <citation type="journal article" date="2017" name="Genome Announc.">
        <title>Draft genome sequence of Aquitalea magnusonii strain H3, a plant growth-promoting bacterium of duckweed Lemna minor.</title>
        <authorList>
            <person name="Ishizawa H."/>
            <person name="Kuroda M."/>
            <person name="Ike M."/>
        </authorList>
    </citation>
    <scope>NUCLEOTIDE SEQUENCE [LARGE SCALE GENOMIC DNA]</scope>
    <source>
        <strain evidence="2 3">H3</strain>
    </source>
</reference>
<dbReference type="NCBIfam" id="TIGR00176">
    <property type="entry name" value="mobB"/>
    <property type="match status" value="1"/>
</dbReference>
<dbReference type="Pfam" id="PF03205">
    <property type="entry name" value="MobB"/>
    <property type="match status" value="1"/>
</dbReference>
<dbReference type="KEGG" id="amah:DLM_1958"/>
<evidence type="ECO:0000313" key="3">
    <source>
        <dbReference type="Proteomes" id="UP000198290"/>
    </source>
</evidence>
<dbReference type="AlphaFoldDB" id="A0A3G9GDY7"/>
<feature type="domain" description="Molybdopterin-guanine dinucleotide biosynthesis protein B (MobB)" evidence="1">
    <location>
        <begin position="15"/>
        <end position="147"/>
    </location>
</feature>
<dbReference type="PANTHER" id="PTHR40072:SF1">
    <property type="entry name" value="MOLYBDOPTERIN-GUANINE DINUCLEOTIDE BIOSYNTHESIS ADAPTER PROTEIN"/>
    <property type="match status" value="1"/>
</dbReference>
<dbReference type="InterPro" id="IPR004435">
    <property type="entry name" value="MobB_dom"/>
</dbReference>
<dbReference type="PANTHER" id="PTHR40072">
    <property type="entry name" value="MOLYBDOPTERIN-GUANINE DINUCLEOTIDE BIOSYNTHESIS ADAPTER PROTEIN-RELATED"/>
    <property type="match status" value="1"/>
</dbReference>
<dbReference type="RefSeq" id="WP_231960144.1">
    <property type="nucleotide sequence ID" value="NZ_AP018823.1"/>
</dbReference>
<reference evidence="3" key="3">
    <citation type="journal article" date="2017" name="Plant Physiol. Biochem.">
        <title>Differential oxidative and antioxidative response of duckweed Lemna minor toward plant growth promoting/inhibiting bacteria.</title>
        <authorList>
            <person name="Ishizawa H."/>
            <person name="Kuroda M."/>
            <person name="Morikawa M."/>
            <person name="Ike M."/>
        </authorList>
    </citation>
    <scope>NUCLEOTIDE SEQUENCE [LARGE SCALE GENOMIC DNA]</scope>
    <source>
        <strain evidence="3">H3</strain>
    </source>
</reference>
<dbReference type="GO" id="GO:0005525">
    <property type="term" value="F:GTP binding"/>
    <property type="evidence" value="ECO:0007669"/>
    <property type="project" value="InterPro"/>
</dbReference>
<evidence type="ECO:0000313" key="2">
    <source>
        <dbReference type="EMBL" id="BBF85574.1"/>
    </source>
</evidence>
<dbReference type="InterPro" id="IPR052539">
    <property type="entry name" value="MGD_biosynthesis_adapter"/>
</dbReference>
<proteinExistence type="predicted"/>
<gene>
    <name evidence="2" type="ORF">DLM_1958</name>
</gene>
<evidence type="ECO:0000259" key="1">
    <source>
        <dbReference type="Pfam" id="PF03205"/>
    </source>
</evidence>
<dbReference type="STRING" id="332411.VI06_01680"/>
<dbReference type="SUPFAM" id="SSF52540">
    <property type="entry name" value="P-loop containing nucleoside triphosphate hydrolases"/>
    <property type="match status" value="1"/>
</dbReference>
<name>A0A3G9GDY7_9NEIS</name>
<accession>A0A3G9GDY7</accession>
<keyword evidence="3" id="KW-1185">Reference proteome</keyword>
<dbReference type="Gene3D" id="3.40.50.300">
    <property type="entry name" value="P-loop containing nucleotide triphosphate hydrolases"/>
    <property type="match status" value="1"/>
</dbReference>
<dbReference type="EMBL" id="AP018823">
    <property type="protein sequence ID" value="BBF85574.1"/>
    <property type="molecule type" value="Genomic_DNA"/>
</dbReference>
<sequence length="181" mass="19648">MPANPFLSDVAIMYVLGVAGYSGSGKTTLLEKVIPLLCAAGIDVAVIKHTHHDVDWDQPGKDSWRHREAGARQVLLAGARRRLLVQTMPHGNDAPLAEHVAALRPCDLVLAEGFKHEPVPRLEVYDPALGHAPLCLQDPAVLALVSDAAIPTDLPRFRRDDAAGVARFILALLETRQDAHR</sequence>
<reference evidence="3" key="1">
    <citation type="journal article" date="2017" name="Biotechnol. Biofuels">
        <title>Evaluation of environmental bacterial communities as a factor affecting the growth of duckweed Lemna minor.</title>
        <authorList>
            <person name="Ishizawa H."/>
            <person name="Kuroda M."/>
            <person name="Morikawa M."/>
            <person name="Ike M."/>
        </authorList>
    </citation>
    <scope>NUCLEOTIDE SEQUENCE [LARGE SCALE GENOMIC DNA]</scope>
    <source>
        <strain evidence="3">H3</strain>
    </source>
</reference>